<accession>A0ABP9AWA4</accession>
<feature type="compositionally biased region" description="Basic and acidic residues" evidence="1">
    <location>
        <begin position="61"/>
        <end position="78"/>
    </location>
</feature>
<dbReference type="EMBL" id="BAABJV010000011">
    <property type="protein sequence ID" value="GAA4786190.1"/>
    <property type="molecule type" value="Genomic_DNA"/>
</dbReference>
<protein>
    <submittedName>
        <fullName evidence="2">Uncharacterized protein</fullName>
    </submittedName>
</protein>
<evidence type="ECO:0000256" key="1">
    <source>
        <dbReference type="SAM" id="MobiDB-lite"/>
    </source>
</evidence>
<name>A0ABP9AWA4_9ACTN</name>
<feature type="region of interest" description="Disordered" evidence="1">
    <location>
        <begin position="1"/>
        <end position="103"/>
    </location>
</feature>
<organism evidence="2 3">
    <name type="scientific">Streptomyces sanyensis</name>
    <dbReference type="NCBI Taxonomy" id="568869"/>
    <lineage>
        <taxon>Bacteria</taxon>
        <taxon>Bacillati</taxon>
        <taxon>Actinomycetota</taxon>
        <taxon>Actinomycetes</taxon>
        <taxon>Kitasatosporales</taxon>
        <taxon>Streptomycetaceae</taxon>
        <taxon>Streptomyces</taxon>
    </lineage>
</organism>
<evidence type="ECO:0000313" key="2">
    <source>
        <dbReference type="EMBL" id="GAA4786190.1"/>
    </source>
</evidence>
<sequence length="103" mass="11098">MADSGPAEEVRTRTGGPEGTEAVRAVRRQAPGAPSGPRGGPGGTPRHPRRRPARTVGRAAFYDRADIGPTFERCERPPMGEPPSSRHRAIRLPLTDHGTEVNR</sequence>
<reference evidence="3" key="1">
    <citation type="journal article" date="2019" name="Int. J. Syst. Evol. Microbiol.">
        <title>The Global Catalogue of Microorganisms (GCM) 10K type strain sequencing project: providing services to taxonomists for standard genome sequencing and annotation.</title>
        <authorList>
            <consortium name="The Broad Institute Genomics Platform"/>
            <consortium name="The Broad Institute Genome Sequencing Center for Infectious Disease"/>
            <person name="Wu L."/>
            <person name="Ma J."/>
        </authorList>
    </citation>
    <scope>NUCLEOTIDE SEQUENCE [LARGE SCALE GENOMIC DNA]</scope>
    <source>
        <strain evidence="3">JCM 18324</strain>
    </source>
</reference>
<keyword evidence="3" id="KW-1185">Reference proteome</keyword>
<evidence type="ECO:0000313" key="3">
    <source>
        <dbReference type="Proteomes" id="UP001501147"/>
    </source>
</evidence>
<proteinExistence type="predicted"/>
<dbReference type="Proteomes" id="UP001501147">
    <property type="component" value="Unassembled WGS sequence"/>
</dbReference>
<gene>
    <name evidence="2" type="ORF">GCM10023329_41260</name>
</gene>
<comment type="caution">
    <text evidence="2">The sequence shown here is derived from an EMBL/GenBank/DDBJ whole genome shotgun (WGS) entry which is preliminary data.</text>
</comment>